<dbReference type="AlphaFoldDB" id="A0A0A9GJY1"/>
<name>A0A0A9GJY1_ARUDO</name>
<accession>A0A0A9GJY1</accession>
<dbReference type="EMBL" id="GBRH01175045">
    <property type="protein sequence ID" value="JAE22851.1"/>
    <property type="molecule type" value="Transcribed_RNA"/>
</dbReference>
<reference evidence="1" key="2">
    <citation type="journal article" date="2015" name="Data Brief">
        <title>Shoot transcriptome of the giant reed, Arundo donax.</title>
        <authorList>
            <person name="Barrero R.A."/>
            <person name="Guerrero F.D."/>
            <person name="Moolhuijzen P."/>
            <person name="Goolsby J.A."/>
            <person name="Tidwell J."/>
            <person name="Bellgard S.E."/>
            <person name="Bellgard M.I."/>
        </authorList>
    </citation>
    <scope>NUCLEOTIDE SEQUENCE</scope>
    <source>
        <tissue evidence="1">Shoot tissue taken approximately 20 cm above the soil surface</tissue>
    </source>
</reference>
<proteinExistence type="predicted"/>
<reference evidence="1" key="1">
    <citation type="submission" date="2014-09" db="EMBL/GenBank/DDBJ databases">
        <authorList>
            <person name="Magalhaes I.L.F."/>
            <person name="Oliveira U."/>
            <person name="Santos F.R."/>
            <person name="Vidigal T.H.D.A."/>
            <person name="Brescovit A.D."/>
            <person name="Santos A.J."/>
        </authorList>
    </citation>
    <scope>NUCLEOTIDE SEQUENCE</scope>
    <source>
        <tissue evidence="1">Shoot tissue taken approximately 20 cm above the soil surface</tissue>
    </source>
</reference>
<protein>
    <submittedName>
        <fullName evidence="1">Uncharacterized protein</fullName>
    </submittedName>
</protein>
<organism evidence="1">
    <name type="scientific">Arundo donax</name>
    <name type="common">Giant reed</name>
    <name type="synonym">Donax arundinaceus</name>
    <dbReference type="NCBI Taxonomy" id="35708"/>
    <lineage>
        <taxon>Eukaryota</taxon>
        <taxon>Viridiplantae</taxon>
        <taxon>Streptophyta</taxon>
        <taxon>Embryophyta</taxon>
        <taxon>Tracheophyta</taxon>
        <taxon>Spermatophyta</taxon>
        <taxon>Magnoliopsida</taxon>
        <taxon>Liliopsida</taxon>
        <taxon>Poales</taxon>
        <taxon>Poaceae</taxon>
        <taxon>PACMAD clade</taxon>
        <taxon>Arundinoideae</taxon>
        <taxon>Arundineae</taxon>
        <taxon>Arundo</taxon>
    </lineage>
</organism>
<evidence type="ECO:0000313" key="1">
    <source>
        <dbReference type="EMBL" id="JAE22851.1"/>
    </source>
</evidence>
<sequence>MKSSYPYRNAWSIIFYLPSASNNEVMGLNMDIGYTMPIGSPYKYMGQSIVYFMIFVSLLY</sequence>